<dbReference type="RefSeq" id="WP_085883999.1">
    <property type="nucleotide sequence ID" value="NZ_FWFR01000002.1"/>
</dbReference>
<evidence type="ECO:0000256" key="3">
    <source>
        <dbReference type="ARBA" id="ARBA00022989"/>
    </source>
</evidence>
<dbReference type="InParanoid" id="A0A1Y5THQ4"/>
<dbReference type="SUPFAM" id="SSF161098">
    <property type="entry name" value="MetI-like"/>
    <property type="match status" value="1"/>
</dbReference>
<dbReference type="OrthoDB" id="9781724at2"/>
<keyword evidence="3 5" id="KW-1133">Transmembrane helix</keyword>
<feature type="transmembrane region" description="Helical" evidence="5">
    <location>
        <begin position="201"/>
        <end position="225"/>
    </location>
</feature>
<evidence type="ECO:0000313" key="8">
    <source>
        <dbReference type="Proteomes" id="UP000193200"/>
    </source>
</evidence>
<feature type="transmembrane region" description="Helical" evidence="5">
    <location>
        <begin position="30"/>
        <end position="54"/>
    </location>
</feature>
<protein>
    <submittedName>
        <fullName evidence="7">Sulfate transport system permease protein CysW</fullName>
    </submittedName>
</protein>
<dbReference type="InterPro" id="IPR035906">
    <property type="entry name" value="MetI-like_sf"/>
</dbReference>
<evidence type="ECO:0000256" key="5">
    <source>
        <dbReference type="SAM" id="Phobius"/>
    </source>
</evidence>
<feature type="transmembrane region" description="Helical" evidence="5">
    <location>
        <begin position="97"/>
        <end position="119"/>
    </location>
</feature>
<dbReference type="PANTHER" id="PTHR43632:SF1">
    <property type="entry name" value="PERMEASE COMPONENT OF TUNGSTATE ABC TRANSPORTER"/>
    <property type="match status" value="1"/>
</dbReference>
<sequence length="230" mass="24092">MTDILNAFVLAIELIFGGDPEFVEIVGLSLYVSLTAVGLASLIGLPLGALVAVYRFPGRGTVIVILNSLMALPPVFVGLFLYLLLSRSGPLGFLGLLYTPGAMILAQCVLATPIVAALAHQAMRTLYEEYMQQLCSLGARTRQVIPTVLWDGRLRLVSAVMAGFGRVSAEVGAVLIVGGNIANVTRVMTTTIALETSKGNLALAMALGLVLLLIALGVNAAAVLISRTAR</sequence>
<proteinExistence type="predicted"/>
<feature type="transmembrane region" description="Helical" evidence="5">
    <location>
        <begin position="61"/>
        <end position="85"/>
    </location>
</feature>
<dbReference type="PANTHER" id="PTHR43632">
    <property type="entry name" value="PERMEASE COMPONENT OF TUNGSTATE ABC TRANSPORTER"/>
    <property type="match status" value="1"/>
</dbReference>
<dbReference type="InterPro" id="IPR049783">
    <property type="entry name" value="ABC_perm_TupB-like"/>
</dbReference>
<evidence type="ECO:0000313" key="7">
    <source>
        <dbReference type="EMBL" id="SLN60579.1"/>
    </source>
</evidence>
<evidence type="ECO:0000259" key="6">
    <source>
        <dbReference type="PROSITE" id="PS50928"/>
    </source>
</evidence>
<reference evidence="7 8" key="1">
    <citation type="submission" date="2017-03" db="EMBL/GenBank/DDBJ databases">
        <authorList>
            <person name="Afonso C.L."/>
            <person name="Miller P.J."/>
            <person name="Scott M.A."/>
            <person name="Spackman E."/>
            <person name="Goraichik I."/>
            <person name="Dimitrov K.M."/>
            <person name="Suarez D.L."/>
            <person name="Swayne D.E."/>
        </authorList>
    </citation>
    <scope>NUCLEOTIDE SEQUENCE [LARGE SCALE GENOMIC DNA]</scope>
    <source>
        <strain evidence="7 8">CECT 7691</strain>
    </source>
</reference>
<keyword evidence="8" id="KW-1185">Reference proteome</keyword>
<dbReference type="AlphaFoldDB" id="A0A1Y5THQ4"/>
<dbReference type="NCBIfam" id="NF038017">
    <property type="entry name" value="ABC_perm1"/>
    <property type="match status" value="1"/>
</dbReference>
<evidence type="ECO:0000256" key="2">
    <source>
        <dbReference type="ARBA" id="ARBA00022692"/>
    </source>
</evidence>
<gene>
    <name evidence="7" type="primary">cysW_1</name>
    <name evidence="7" type="ORF">OCH7691_02670</name>
</gene>
<comment type="subcellular location">
    <subcellularLocation>
        <location evidence="1">Cell membrane</location>
        <topology evidence="1">Multi-pass membrane protein</topology>
    </subcellularLocation>
</comment>
<dbReference type="Gene3D" id="1.10.3720.10">
    <property type="entry name" value="MetI-like"/>
    <property type="match status" value="1"/>
</dbReference>
<organism evidence="7 8">
    <name type="scientific">Oceanibacterium hippocampi</name>
    <dbReference type="NCBI Taxonomy" id="745714"/>
    <lineage>
        <taxon>Bacteria</taxon>
        <taxon>Pseudomonadati</taxon>
        <taxon>Pseudomonadota</taxon>
        <taxon>Alphaproteobacteria</taxon>
        <taxon>Sneathiellales</taxon>
        <taxon>Sneathiellaceae</taxon>
        <taxon>Oceanibacterium</taxon>
    </lineage>
</organism>
<dbReference type="EMBL" id="FWFR01000002">
    <property type="protein sequence ID" value="SLN60579.1"/>
    <property type="molecule type" value="Genomic_DNA"/>
</dbReference>
<name>A0A1Y5THQ4_9PROT</name>
<evidence type="ECO:0000256" key="1">
    <source>
        <dbReference type="ARBA" id="ARBA00004651"/>
    </source>
</evidence>
<accession>A0A1Y5THQ4</accession>
<dbReference type="GO" id="GO:0055085">
    <property type="term" value="P:transmembrane transport"/>
    <property type="evidence" value="ECO:0007669"/>
    <property type="project" value="InterPro"/>
</dbReference>
<dbReference type="Proteomes" id="UP000193200">
    <property type="component" value="Unassembled WGS sequence"/>
</dbReference>
<evidence type="ECO:0000256" key="4">
    <source>
        <dbReference type="ARBA" id="ARBA00023136"/>
    </source>
</evidence>
<keyword evidence="2 5" id="KW-0812">Transmembrane</keyword>
<keyword evidence="4 5" id="KW-0472">Membrane</keyword>
<dbReference type="GO" id="GO:0005886">
    <property type="term" value="C:plasma membrane"/>
    <property type="evidence" value="ECO:0007669"/>
    <property type="project" value="UniProtKB-SubCell"/>
</dbReference>
<dbReference type="InterPro" id="IPR000515">
    <property type="entry name" value="MetI-like"/>
</dbReference>
<dbReference type="CDD" id="cd06261">
    <property type="entry name" value="TM_PBP2"/>
    <property type="match status" value="1"/>
</dbReference>
<dbReference type="PROSITE" id="PS50928">
    <property type="entry name" value="ABC_TM1"/>
    <property type="match status" value="1"/>
</dbReference>
<feature type="domain" description="ABC transmembrane type-1" evidence="6">
    <location>
        <begin position="26"/>
        <end position="222"/>
    </location>
</feature>